<dbReference type="InterPro" id="IPR036877">
    <property type="entry name" value="SUI1_dom_sf"/>
</dbReference>
<keyword evidence="5" id="KW-0396">Initiation factor</keyword>
<dbReference type="InParanoid" id="A0A4Q1BH09"/>
<evidence type="ECO:0000256" key="3">
    <source>
        <dbReference type="SAM" id="MobiDB-lite"/>
    </source>
</evidence>
<organism evidence="5 6">
    <name type="scientific">Tremella mesenterica</name>
    <name type="common">Jelly fungus</name>
    <dbReference type="NCBI Taxonomy" id="5217"/>
    <lineage>
        <taxon>Eukaryota</taxon>
        <taxon>Fungi</taxon>
        <taxon>Dikarya</taxon>
        <taxon>Basidiomycota</taxon>
        <taxon>Agaricomycotina</taxon>
        <taxon>Tremellomycetes</taxon>
        <taxon>Tremellales</taxon>
        <taxon>Tremellaceae</taxon>
        <taxon>Tremella</taxon>
    </lineage>
</organism>
<evidence type="ECO:0000259" key="4">
    <source>
        <dbReference type="PROSITE" id="PS50296"/>
    </source>
</evidence>
<dbReference type="STRING" id="5217.A0A4Q1BH09"/>
<dbReference type="Proteomes" id="UP000289152">
    <property type="component" value="Unassembled WGS sequence"/>
</dbReference>
<feature type="region of interest" description="Disordered" evidence="3">
    <location>
        <begin position="1"/>
        <end position="56"/>
    </location>
</feature>
<comment type="similarity">
    <text evidence="1">Belongs to the SUI1 family.</text>
</comment>
<feature type="compositionally biased region" description="Polar residues" evidence="3">
    <location>
        <begin position="1"/>
        <end position="11"/>
    </location>
</feature>
<reference evidence="5 6" key="1">
    <citation type="submission" date="2016-06" db="EMBL/GenBank/DDBJ databases">
        <title>Evolution of pathogenesis and genome organization in the Tremellales.</title>
        <authorList>
            <person name="Cuomo C."/>
            <person name="Litvintseva A."/>
            <person name="Heitman J."/>
            <person name="Chen Y."/>
            <person name="Sun S."/>
            <person name="Springer D."/>
            <person name="Dromer F."/>
            <person name="Young S."/>
            <person name="Zeng Q."/>
            <person name="Chapman S."/>
            <person name="Gujja S."/>
            <person name="Saif S."/>
            <person name="Birren B."/>
        </authorList>
    </citation>
    <scope>NUCLEOTIDE SEQUENCE [LARGE SCALE GENOMIC DNA]</scope>
    <source>
        <strain evidence="5 6">ATCC 28783</strain>
    </source>
</reference>
<dbReference type="EMBL" id="SDIL01000084">
    <property type="protein sequence ID" value="RXK36876.1"/>
    <property type="molecule type" value="Genomic_DNA"/>
</dbReference>
<protein>
    <submittedName>
        <fullName evidence="5">Translation initiation factor SUI1</fullName>
    </submittedName>
</protein>
<dbReference type="SUPFAM" id="SSF55159">
    <property type="entry name" value="eIF1-like"/>
    <property type="match status" value="1"/>
</dbReference>
<dbReference type="GO" id="GO:0003743">
    <property type="term" value="F:translation initiation factor activity"/>
    <property type="evidence" value="ECO:0007669"/>
    <property type="project" value="UniProtKB-KW"/>
</dbReference>
<feature type="domain" description="SUI1" evidence="4">
    <location>
        <begin position="66"/>
        <end position="151"/>
    </location>
</feature>
<dbReference type="InterPro" id="IPR005874">
    <property type="entry name" value="SUI1_euk"/>
</dbReference>
<comment type="caution">
    <text evidence="5">The sequence shown here is derived from an EMBL/GenBank/DDBJ whole genome shotgun (WGS) entry which is preliminary data.</text>
</comment>
<evidence type="ECO:0000256" key="2">
    <source>
        <dbReference type="ARBA" id="ARBA00022917"/>
    </source>
</evidence>
<gene>
    <name evidence="5" type="ORF">M231_05850</name>
</gene>
<keyword evidence="6" id="KW-1185">Reference proteome</keyword>
<keyword evidence="2" id="KW-0648">Protein biosynthesis</keyword>
<evidence type="ECO:0000313" key="6">
    <source>
        <dbReference type="Proteomes" id="UP000289152"/>
    </source>
</evidence>
<dbReference type="AlphaFoldDB" id="A0A4Q1BH09"/>
<dbReference type="CDD" id="cd11566">
    <property type="entry name" value="eIF1_SUI1"/>
    <property type="match status" value="1"/>
</dbReference>
<dbReference type="OrthoDB" id="10248435at2759"/>
<accession>A0A4Q1BH09</accession>
<dbReference type="Pfam" id="PF01253">
    <property type="entry name" value="SUI1"/>
    <property type="match status" value="1"/>
</dbReference>
<name>A0A4Q1BH09_TREME</name>
<dbReference type="FunCoup" id="A0A4Q1BH09">
    <property type="interactions" value="242"/>
</dbReference>
<dbReference type="InterPro" id="IPR001950">
    <property type="entry name" value="SUI1"/>
</dbReference>
<sequence>MTTTVTSNKVEASSRKKEKTPVAPAAGAVANLGPAFDPFDQGHPFKPSNGPATPDLDVGVGKSDKVHIRLQQRNGRKTLTTVQGLPDKYDYRKLLKVMKKEFACNGTIVREEDADLDENTPAVKKGAGLGDVLQFQGDHRIQIRDFLIAKGFYTEAEAKDSVIVHGY</sequence>
<dbReference type="VEuPathDB" id="FungiDB:TREMEDRAFT_74789"/>
<dbReference type="PANTHER" id="PTHR10388">
    <property type="entry name" value="EUKARYOTIC TRANSLATION INITIATION FACTOR SUI1"/>
    <property type="match status" value="1"/>
</dbReference>
<evidence type="ECO:0000256" key="1">
    <source>
        <dbReference type="ARBA" id="ARBA00005422"/>
    </source>
</evidence>
<dbReference type="PROSITE" id="PS50296">
    <property type="entry name" value="SUI1"/>
    <property type="match status" value="1"/>
</dbReference>
<dbReference type="OMA" id="CNGTIVR"/>
<evidence type="ECO:0000313" key="5">
    <source>
        <dbReference type="EMBL" id="RXK36876.1"/>
    </source>
</evidence>
<proteinExistence type="inferred from homology"/>
<dbReference type="Gene3D" id="3.30.780.10">
    <property type="entry name" value="SUI1-like domain"/>
    <property type="match status" value="1"/>
</dbReference>